<gene>
    <name evidence="1" type="ORF">EJB05_10472</name>
</gene>
<keyword evidence="2" id="KW-1185">Reference proteome</keyword>
<comment type="caution">
    <text evidence="1">The sequence shown here is derived from an EMBL/GenBank/DDBJ whole genome shotgun (WGS) entry which is preliminary data.</text>
</comment>
<dbReference type="Proteomes" id="UP000324897">
    <property type="component" value="Chromosome 4"/>
</dbReference>
<name>A0A5J9VNJ1_9POAL</name>
<dbReference type="AlphaFoldDB" id="A0A5J9VNJ1"/>
<organism evidence="1 2">
    <name type="scientific">Eragrostis curvula</name>
    <name type="common">weeping love grass</name>
    <dbReference type="NCBI Taxonomy" id="38414"/>
    <lineage>
        <taxon>Eukaryota</taxon>
        <taxon>Viridiplantae</taxon>
        <taxon>Streptophyta</taxon>
        <taxon>Embryophyta</taxon>
        <taxon>Tracheophyta</taxon>
        <taxon>Spermatophyta</taxon>
        <taxon>Magnoliopsida</taxon>
        <taxon>Liliopsida</taxon>
        <taxon>Poales</taxon>
        <taxon>Poaceae</taxon>
        <taxon>PACMAD clade</taxon>
        <taxon>Chloridoideae</taxon>
        <taxon>Eragrostideae</taxon>
        <taxon>Eragrostidinae</taxon>
        <taxon>Eragrostis</taxon>
    </lineage>
</organism>
<dbReference type="Gramene" id="TVU37171">
    <property type="protein sequence ID" value="TVU37171"/>
    <property type="gene ID" value="EJB05_10472"/>
</dbReference>
<reference evidence="1 2" key="1">
    <citation type="journal article" date="2019" name="Sci. Rep.">
        <title>A high-quality genome of Eragrostis curvula grass provides insights into Poaceae evolution and supports new strategies to enhance forage quality.</title>
        <authorList>
            <person name="Carballo J."/>
            <person name="Santos B.A.C.M."/>
            <person name="Zappacosta D."/>
            <person name="Garbus I."/>
            <person name="Selva J.P."/>
            <person name="Gallo C.A."/>
            <person name="Diaz A."/>
            <person name="Albertini E."/>
            <person name="Caccamo M."/>
            <person name="Echenique V."/>
        </authorList>
    </citation>
    <scope>NUCLEOTIDE SEQUENCE [LARGE SCALE GENOMIC DNA]</scope>
    <source>
        <strain evidence="2">cv. Victoria</strain>
        <tissue evidence="1">Leaf</tissue>
    </source>
</reference>
<proteinExistence type="predicted"/>
<sequence>MLRLPPTATADHTRCRPPASSSLLVLEVEVQIDPDWDWFLRFYGDRMIAMSPDQVLSWNQNTKSKDPLEH</sequence>
<protein>
    <submittedName>
        <fullName evidence="1">Uncharacterized protein</fullName>
    </submittedName>
</protein>
<evidence type="ECO:0000313" key="2">
    <source>
        <dbReference type="Proteomes" id="UP000324897"/>
    </source>
</evidence>
<accession>A0A5J9VNJ1</accession>
<dbReference type="EMBL" id="RWGY01000007">
    <property type="protein sequence ID" value="TVU37171.1"/>
    <property type="molecule type" value="Genomic_DNA"/>
</dbReference>
<evidence type="ECO:0000313" key="1">
    <source>
        <dbReference type="EMBL" id="TVU37171.1"/>
    </source>
</evidence>